<dbReference type="CDD" id="cd07714">
    <property type="entry name" value="RNaseJ_MBL-fold"/>
    <property type="match status" value="1"/>
</dbReference>
<evidence type="ECO:0000256" key="10">
    <source>
        <dbReference type="PIRSR" id="PIRSR004803-1"/>
    </source>
</evidence>
<keyword evidence="9" id="KW-0698">rRNA processing</keyword>
<comment type="subcellular location">
    <subcellularLocation>
        <location evidence="9">Cytoplasm</location>
    </subcellularLocation>
</comment>
<feature type="binding site" evidence="12">
    <location>
        <position position="48"/>
    </location>
    <ligand>
        <name>Ca(2+)</name>
        <dbReference type="ChEBI" id="CHEBI:29108"/>
    </ligand>
</feature>
<dbReference type="GO" id="GO:0006364">
    <property type="term" value="P:rRNA processing"/>
    <property type="evidence" value="ECO:0007669"/>
    <property type="project" value="UniProtKB-UniRule"/>
</dbReference>
<comment type="similarity">
    <text evidence="9">Belongs to the metallo-beta-lactamase superfamily. RNA-metabolizing metallo-beta-lactamase-like family. Bacterial RNase J subfamily.</text>
</comment>
<dbReference type="NCBIfam" id="TIGR00649">
    <property type="entry name" value="MG423"/>
    <property type="match status" value="1"/>
</dbReference>
<dbReference type="InterPro" id="IPR004613">
    <property type="entry name" value="RNase_J"/>
</dbReference>
<dbReference type="InterPro" id="IPR001279">
    <property type="entry name" value="Metallo-B-lactamas"/>
</dbReference>
<feature type="binding site" evidence="9 11">
    <location>
        <begin position="364"/>
        <end position="368"/>
    </location>
    <ligand>
        <name>substrate</name>
    </ligand>
</feature>
<evidence type="ECO:0000256" key="11">
    <source>
        <dbReference type="PIRSR" id="PIRSR004803-2"/>
    </source>
</evidence>
<evidence type="ECO:0000313" key="14">
    <source>
        <dbReference type="EMBL" id="RDY21688.1"/>
    </source>
</evidence>
<evidence type="ECO:0000256" key="3">
    <source>
        <dbReference type="ARBA" id="ARBA00022723"/>
    </source>
</evidence>
<feature type="binding site" evidence="12">
    <location>
        <position position="73"/>
    </location>
    <ligand>
        <name>Zn(2+)</name>
        <dbReference type="ChEBI" id="CHEBI:29105"/>
        <label>1</label>
        <note>catalytic</note>
    </ligand>
</feature>
<evidence type="ECO:0000259" key="13">
    <source>
        <dbReference type="SMART" id="SM00849"/>
    </source>
</evidence>
<comment type="cofactor">
    <cofactor evidence="12">
        <name>Ca(2+)</name>
        <dbReference type="ChEBI" id="CHEBI:29108"/>
    </cofactor>
    <text evidence="12">Binds 1 Ca(2+) cation per subunit. Seen in 1 crystal structure, it is not clear if it is physiologically important.</text>
</comment>
<dbReference type="InterPro" id="IPR041636">
    <property type="entry name" value="RNase_J_C"/>
</dbReference>
<keyword evidence="15" id="KW-1185">Reference proteome</keyword>
<dbReference type="Gene3D" id="3.60.15.10">
    <property type="entry name" value="Ribonuclease Z/Hydroxyacylglutathione hydrolase-like"/>
    <property type="match status" value="1"/>
</dbReference>
<dbReference type="Pfam" id="PF00753">
    <property type="entry name" value="Lactamase_B"/>
    <property type="match status" value="1"/>
</dbReference>
<feature type="binding site" evidence="12">
    <location>
        <position position="390"/>
    </location>
    <ligand>
        <name>Zn(2+)</name>
        <dbReference type="ChEBI" id="CHEBI:29105"/>
        <label>2</label>
        <note>catalytic</note>
    </ligand>
</feature>
<evidence type="ECO:0000256" key="12">
    <source>
        <dbReference type="PIRSR" id="PIRSR004803-3"/>
    </source>
</evidence>
<comment type="subunit">
    <text evidence="9">Homodimer, may be a subunit of the RNA degradosome.</text>
</comment>
<evidence type="ECO:0000256" key="7">
    <source>
        <dbReference type="ARBA" id="ARBA00022839"/>
    </source>
</evidence>
<keyword evidence="4 9" id="KW-0255">Endonuclease</keyword>
<dbReference type="HAMAP" id="MF_01491">
    <property type="entry name" value="RNase_J_bact"/>
    <property type="match status" value="1"/>
</dbReference>
<gene>
    <name evidence="9" type="primary">rnj</name>
    <name evidence="14" type="ORF">BBG48_003650</name>
</gene>
<dbReference type="Pfam" id="PF22505">
    <property type="entry name" value="RNase_J_b_CASP"/>
    <property type="match status" value="1"/>
</dbReference>
<sequence>MAKRNQKIKISLLGGLNEIGKNMTMIEYKGDIVIIDCGLIFPEDEMLGIDIVIPDVSYLVKNKDKIKALLVTHGHEDHIGAIPYLLKKINVPIYTMKFTLGLIKLKIKEHNLSGVDLHEIQPRQKISLGAFDAEFIRVNHSIPDSCSIALHTDQGIIFHTGDFKIDFTPIDKNRVDLTSIAQIGSKGVICMLGESTNVELPGYTESESAVGTTLSNIFQAETENRIFVATFASNVHRLQQIIDAAYKNGRKVAVSGRSLANILAVASEFKYINIPEGTYIDLRDINKYQDNELVIITTGSQGEPLAALTRMSKMEHRQVEIKDGDVVIFSAHPIPGNEKLVSRVINALFERGAKVIYDSISEIHVSGHARQEELKLMLSLVKPKYFVPIHGERRHLIQHKKMAEKLGIPSENIFLMYNGDTLEIDRDIAQLGNRIQAGSIMVDGLGVGDVGNIVLRDRKHLSEDGLIVIVIPIDETENIQDKIEIISRGFVYVRESEKLMDEIKALTVETVKQCISKNNIDRVQIKNAVKENLKYYLFEKTKRDPMILPIIID</sequence>
<keyword evidence="7 9" id="KW-0269">Exonuclease</keyword>
<evidence type="ECO:0000256" key="2">
    <source>
        <dbReference type="ARBA" id="ARBA00022722"/>
    </source>
</evidence>
<feature type="binding site" evidence="12">
    <location>
        <position position="77"/>
    </location>
    <ligand>
        <name>Zn(2+)</name>
        <dbReference type="ChEBI" id="CHEBI:29105"/>
        <label>1</label>
        <note>catalytic</note>
    </ligand>
</feature>
<dbReference type="InterPro" id="IPR011108">
    <property type="entry name" value="RMMBL"/>
</dbReference>
<dbReference type="PROSITE" id="PS01292">
    <property type="entry name" value="UPF0036"/>
    <property type="match status" value="1"/>
</dbReference>
<evidence type="ECO:0000256" key="6">
    <source>
        <dbReference type="ARBA" id="ARBA00022833"/>
    </source>
</evidence>
<dbReference type="GO" id="GO:0008270">
    <property type="term" value="F:zinc ion binding"/>
    <property type="evidence" value="ECO:0007669"/>
    <property type="project" value="InterPro"/>
</dbReference>
<evidence type="ECO:0000256" key="5">
    <source>
        <dbReference type="ARBA" id="ARBA00022801"/>
    </source>
</evidence>
<comment type="function">
    <text evidence="9">An RNase that has 5'-3' exonuclease and possibly endonuclease activity. Involved in maturation of rRNA and in some organisms also mRNA maturation and/or decay.</text>
</comment>
<dbReference type="Pfam" id="PF07521">
    <property type="entry name" value="RMMBL"/>
    <property type="match status" value="1"/>
</dbReference>
<dbReference type="SMART" id="SM00849">
    <property type="entry name" value="Lactamase_B"/>
    <property type="match status" value="1"/>
</dbReference>
<feature type="domain" description="Metallo-beta-lactamase" evidence="13">
    <location>
        <begin position="20"/>
        <end position="214"/>
    </location>
</feature>
<evidence type="ECO:0000313" key="15">
    <source>
        <dbReference type="Proteomes" id="UP000093352"/>
    </source>
</evidence>
<feature type="binding site" evidence="12">
    <location>
        <position position="78"/>
    </location>
    <ligand>
        <name>Zn(2+)</name>
        <dbReference type="ChEBI" id="CHEBI:29105"/>
        <label>2</label>
        <note>catalytic</note>
    </ligand>
</feature>
<dbReference type="EC" id="3.1.-.-" evidence="9"/>
<dbReference type="RefSeq" id="WP_068911331.1">
    <property type="nucleotide sequence ID" value="NZ_MBEW02000005.1"/>
</dbReference>
<dbReference type="InterPro" id="IPR030854">
    <property type="entry name" value="RNase_J_bac"/>
</dbReference>
<keyword evidence="5 9" id="KW-0378">Hydrolase</keyword>
<feature type="binding site" evidence="11">
    <location>
        <begin position="232"/>
        <end position="234"/>
    </location>
    <ligand>
        <name>substrate</name>
    </ligand>
</feature>
<dbReference type="InterPro" id="IPR001587">
    <property type="entry name" value="RNase_J_CS"/>
</dbReference>
<keyword evidence="12" id="KW-0106">Calcium</keyword>
<dbReference type="STRING" id="1871336.BBG48_00060"/>
<dbReference type="PANTHER" id="PTHR43694">
    <property type="entry name" value="RIBONUCLEASE J"/>
    <property type="match status" value="1"/>
</dbReference>
<dbReference type="SUPFAM" id="SSF56281">
    <property type="entry name" value="Metallo-hydrolase/oxidoreductase"/>
    <property type="match status" value="1"/>
</dbReference>
<keyword evidence="6 12" id="KW-0862">Zinc</keyword>
<evidence type="ECO:0000256" key="1">
    <source>
        <dbReference type="ARBA" id="ARBA00022490"/>
    </source>
</evidence>
<comment type="caution">
    <text evidence="14">The sequence shown here is derived from an EMBL/GenBank/DDBJ whole genome shotgun (WGS) entry which is preliminary data.</text>
</comment>
<keyword evidence="1 9" id="KW-0963">Cytoplasm</keyword>
<dbReference type="PANTHER" id="PTHR43694:SF1">
    <property type="entry name" value="RIBONUCLEASE J"/>
    <property type="match status" value="1"/>
</dbReference>
<feature type="active site" description="Proton acceptor" evidence="10">
    <location>
        <position position="368"/>
    </location>
</feature>
<accession>A0A371IMI8</accession>
<dbReference type="GO" id="GO:0004534">
    <property type="term" value="F:5'-3' RNA exonuclease activity"/>
    <property type="evidence" value="ECO:0007669"/>
    <property type="project" value="UniProtKB-UniRule"/>
</dbReference>
<feature type="binding site" evidence="12">
    <location>
        <position position="162"/>
    </location>
    <ligand>
        <name>Zn(2+)</name>
        <dbReference type="ChEBI" id="CHEBI:29105"/>
        <label>1</label>
        <note>catalytic</note>
    </ligand>
</feature>
<feature type="binding site" evidence="12">
    <location>
        <position position="443"/>
    </location>
    <ligand>
        <name>Ca(2+)</name>
        <dbReference type="ChEBI" id="CHEBI:29108"/>
    </ligand>
</feature>
<dbReference type="AlphaFoldDB" id="A0A371IMI8"/>
<dbReference type="Pfam" id="PF17770">
    <property type="entry name" value="RNase_J_C"/>
    <property type="match status" value="1"/>
</dbReference>
<dbReference type="GO" id="GO:0004521">
    <property type="term" value="F:RNA endonuclease activity"/>
    <property type="evidence" value="ECO:0007669"/>
    <property type="project" value="UniProtKB-UniRule"/>
</dbReference>
<dbReference type="GO" id="GO:0003723">
    <property type="term" value="F:RNA binding"/>
    <property type="evidence" value="ECO:0007669"/>
    <property type="project" value="UniProtKB-UniRule"/>
</dbReference>
<comment type="cofactor">
    <cofactor evidence="12">
        <name>Zn(2+)</name>
        <dbReference type="ChEBI" id="CHEBI:29105"/>
    </cofactor>
    <text evidence="12">Binds 2 Zn(2+) ions per subunit. It is not clear if Zn(2+) or Mg(2+) is physiologically important.</text>
</comment>
<dbReference type="EMBL" id="MBEW02000005">
    <property type="protein sequence ID" value="RDY21688.1"/>
    <property type="molecule type" value="Genomic_DNA"/>
</dbReference>
<dbReference type="Proteomes" id="UP000093352">
    <property type="component" value="Unassembled WGS sequence"/>
</dbReference>
<evidence type="ECO:0000256" key="9">
    <source>
        <dbReference type="HAMAP-Rule" id="MF_01491"/>
    </source>
</evidence>
<keyword evidence="3 12" id="KW-0479">Metal-binding</keyword>
<name>A0A371IMI8_9FIRM</name>
<organism evidence="14 15">
    <name type="scientific">Criibacterium bergeronii</name>
    <dbReference type="NCBI Taxonomy" id="1871336"/>
    <lineage>
        <taxon>Bacteria</taxon>
        <taxon>Bacillati</taxon>
        <taxon>Bacillota</taxon>
        <taxon>Clostridia</taxon>
        <taxon>Peptostreptococcales</taxon>
        <taxon>Filifactoraceae</taxon>
        <taxon>Criibacterium</taxon>
    </lineage>
</organism>
<evidence type="ECO:0000256" key="8">
    <source>
        <dbReference type="ARBA" id="ARBA00022884"/>
    </source>
</evidence>
<dbReference type="PIRSF" id="PIRSF004803">
    <property type="entry name" value="RnjA"/>
    <property type="match status" value="1"/>
</dbReference>
<feature type="binding site" evidence="12">
    <location>
        <position position="50"/>
    </location>
    <ligand>
        <name>Ca(2+)</name>
        <dbReference type="ChEBI" id="CHEBI:29108"/>
    </ligand>
</feature>
<keyword evidence="2 9" id="KW-0540">Nuclease</keyword>
<keyword evidence="8 9" id="KW-0694">RNA-binding</keyword>
<dbReference type="Gene3D" id="3.10.20.580">
    <property type="match status" value="1"/>
</dbReference>
<feature type="active site" description="Proton donor" evidence="10">
    <location>
        <position position="194"/>
    </location>
</feature>
<dbReference type="InterPro" id="IPR055132">
    <property type="entry name" value="RNase_J_b_CASP"/>
</dbReference>
<dbReference type="GO" id="GO:0005737">
    <property type="term" value="C:cytoplasm"/>
    <property type="evidence" value="ECO:0007669"/>
    <property type="project" value="UniProtKB-SubCell"/>
</dbReference>
<feature type="binding site" evidence="12">
    <location>
        <position position="75"/>
    </location>
    <ligand>
        <name>Zn(2+)</name>
        <dbReference type="ChEBI" id="CHEBI:29105"/>
        <label>1</label>
        <note>catalytic</note>
    </ligand>
</feature>
<proteinExistence type="inferred from homology"/>
<dbReference type="Gene3D" id="3.40.50.10710">
    <property type="entry name" value="Metallo-hydrolase/oxidoreductase"/>
    <property type="match status" value="1"/>
</dbReference>
<reference evidence="14 15" key="1">
    <citation type="journal article" date="2016" name="Genome Announc.">
        <title>Draft Genome Sequence of Criibacterium bergeronii gen. nov., sp. nov., Strain CCRI-22567T, Isolated from a Vaginal Sample from a Woman with Bacterial Vaginosis.</title>
        <authorList>
            <person name="Maheux A.F."/>
            <person name="Berube E."/>
            <person name="Boudreau D.K."/>
            <person name="Raymond F."/>
            <person name="Corbeil J."/>
            <person name="Roy P.H."/>
            <person name="Boissinot M."/>
            <person name="Omar R.F."/>
        </authorList>
    </citation>
    <scope>NUCLEOTIDE SEQUENCE [LARGE SCALE GENOMIC DNA]</scope>
    <source>
        <strain evidence="14 15">CCRI-22567</strain>
    </source>
</reference>
<dbReference type="InterPro" id="IPR036866">
    <property type="entry name" value="RibonucZ/Hydroxyglut_hydro"/>
</dbReference>
<evidence type="ECO:0000256" key="4">
    <source>
        <dbReference type="ARBA" id="ARBA00022759"/>
    </source>
</evidence>
<protein>
    <recommendedName>
        <fullName evidence="9">Ribonuclease J</fullName>
        <shortName evidence="9">RNase J</shortName>
        <ecNumber evidence="9">3.1.-.-</ecNumber>
    </recommendedName>
</protein>
<feature type="binding site" evidence="12">
    <location>
        <position position="140"/>
    </location>
    <ligand>
        <name>Zn(2+)</name>
        <dbReference type="ChEBI" id="CHEBI:29105"/>
        <label>1</label>
        <note>catalytic</note>
    </ligand>
</feature>
<dbReference type="InterPro" id="IPR042173">
    <property type="entry name" value="RNase_J_2"/>
</dbReference>